<accession>A0A1L2EEC9</accession>
<dbReference type="EMBL" id="KX355130">
    <property type="protein sequence ID" value="ANO39624.1"/>
    <property type="molecule type" value="mRNA"/>
</dbReference>
<reference evidence="2" key="1">
    <citation type="submission" date="2016-06" db="EMBL/GenBank/DDBJ databases">
        <title>Molecular characterization and functional analyses of a liver expressed antimicrobial peptide-2 (LEAP-2) homolog in blue-spotted mudskipper, Boleophthalmus pectinirosris: capable of both direct bacteria-killing and immunomodulation.</title>
        <authorList>
            <person name="Chen J."/>
            <person name="Chen Q."/>
            <person name="Lu X.J."/>
            <person name="Chen J."/>
        </authorList>
    </citation>
    <scope>NUCLEOTIDE SEQUENCE</scope>
</reference>
<organism evidence="2">
    <name type="scientific">Boleophthalmus pectinirostris</name>
    <name type="common">Great blue-spotted mudskipper</name>
    <name type="synonym">Gobius pectinirostris</name>
    <dbReference type="NCBI Taxonomy" id="150288"/>
    <lineage>
        <taxon>Eukaryota</taxon>
        <taxon>Metazoa</taxon>
        <taxon>Chordata</taxon>
        <taxon>Craniata</taxon>
        <taxon>Vertebrata</taxon>
        <taxon>Euteleostomi</taxon>
        <taxon>Actinopterygii</taxon>
        <taxon>Neopterygii</taxon>
        <taxon>Teleostei</taxon>
        <taxon>Neoteleostei</taxon>
        <taxon>Acanthomorphata</taxon>
        <taxon>Gobiaria</taxon>
        <taxon>Gobiiformes</taxon>
        <taxon>Gobioidei</taxon>
        <taxon>Gobiidae</taxon>
        <taxon>Oxudercinae</taxon>
        <taxon>Boleophthalmus</taxon>
    </lineage>
</organism>
<dbReference type="GeneID" id="110153859"/>
<sequence length="100" mass="10947">MDQKLWSLRKAAALLLVWTLLIQQISAGPVVPAGGPDSPVPAQSQVRTLRRTARMTPLWRILNSKPFGAYCQNNYECSTGLCRAGFCATMHRSATVSVTN</sequence>
<protein>
    <submittedName>
        <fullName evidence="2">Liver-expressed antimicrobial peptide 2</fullName>
    </submittedName>
</protein>
<dbReference type="RefSeq" id="XP_020773443.1">
    <property type="nucleotide sequence ID" value="XM_020917784.2"/>
</dbReference>
<dbReference type="GO" id="GO:0042742">
    <property type="term" value="P:defense response to bacterium"/>
    <property type="evidence" value="ECO:0007669"/>
    <property type="project" value="InterPro"/>
</dbReference>
<evidence type="ECO:0000313" key="2">
    <source>
        <dbReference type="EMBL" id="ANO39624.1"/>
    </source>
</evidence>
<dbReference type="Gene3D" id="4.10.40.50">
    <property type="match status" value="1"/>
</dbReference>
<dbReference type="AlphaFoldDB" id="A0A1L2EEC9"/>
<dbReference type="Pfam" id="PF07359">
    <property type="entry name" value="LEAP-2"/>
    <property type="match status" value="1"/>
</dbReference>
<proteinExistence type="evidence at transcript level"/>
<dbReference type="InterPro" id="IPR009955">
    <property type="entry name" value="LEAP-2"/>
</dbReference>
<dbReference type="KEGG" id="bpec:110153859"/>
<dbReference type="CTD" id="116842"/>
<feature type="signal peptide" evidence="1">
    <location>
        <begin position="1"/>
        <end position="27"/>
    </location>
</feature>
<dbReference type="SMR" id="A0A1L2EEC9"/>
<evidence type="ECO:0000256" key="1">
    <source>
        <dbReference type="SAM" id="SignalP"/>
    </source>
</evidence>
<keyword evidence="1" id="KW-0732">Signal</keyword>
<name>A0A1L2EEC9_BOLPE</name>
<dbReference type="PANTHER" id="PTHR21007">
    <property type="entry name" value="LIVER EXPRESSED ANTIMICROBIAL PEPTIDE 2"/>
    <property type="match status" value="1"/>
</dbReference>
<dbReference type="OrthoDB" id="9450163at2759"/>
<dbReference type="GO" id="GO:0061844">
    <property type="term" value="P:antimicrobial humoral immune response mediated by antimicrobial peptide"/>
    <property type="evidence" value="ECO:0007669"/>
    <property type="project" value="TreeGrafter"/>
</dbReference>
<feature type="chain" id="PRO_5012837591" evidence="1">
    <location>
        <begin position="28"/>
        <end position="100"/>
    </location>
</feature>
<dbReference type="PANTHER" id="PTHR21007:SF5">
    <property type="entry name" value="LIVER-EXPRESSED ANTIMICROBIAL PEPTIDE 2"/>
    <property type="match status" value="1"/>
</dbReference>